<keyword evidence="2" id="KW-0808">Transferase</keyword>
<sequence>MENIIMNDNKPLVSVVMSVYNAESYIDEAIKSILNQTYTYFEFIIINDGSTDKSLEIIEKYKSQDERIVLISRENKGLIESLNEGIKKAKGKYIARMDADDISLSKRFEEQLRVMENDIDIVVCGSWINIFGENRRDKIAKYFVKDRQIKANLLISCCFAHPSVMMRKSAFFDNNIWYDENFKNAEDYHLWTQLAKVGNFYNIPKVLLNYRFLETSITRISEKEIDKRYKVVKNIFQEALNILEIKLNENEKKLHFIISDNLRIKENKVSTSDLKNYFDKILKVNENKEIVDIKSLKQILGRRWLYVFIYNREFSAIFSRYFWFGLISIVKRKN</sequence>
<dbReference type="Pfam" id="PF00535">
    <property type="entry name" value="Glycos_transf_2"/>
    <property type="match status" value="1"/>
</dbReference>
<reference evidence="2 3" key="1">
    <citation type="submission" date="2019-05" db="EMBL/GenBank/DDBJ databases">
        <title>Arcobacter cibarius and Arcobacter thereius providing challenges in identification an antibiotic susceptibility and Quinolone resistance.</title>
        <authorList>
            <person name="Busch A."/>
            <person name="Hanel I."/>
            <person name="Hotzel H."/>
            <person name="Tomaso H."/>
        </authorList>
    </citation>
    <scope>NUCLEOTIDE SEQUENCE [LARGE SCALE GENOMIC DNA]</scope>
    <source>
        <strain evidence="2 3">17CS1191_2</strain>
    </source>
</reference>
<feature type="domain" description="Glycosyltransferase 2-like" evidence="1">
    <location>
        <begin position="14"/>
        <end position="169"/>
    </location>
</feature>
<dbReference type="AlphaFoldDB" id="A0A5R9GZP2"/>
<dbReference type="InterPro" id="IPR029044">
    <property type="entry name" value="Nucleotide-diphossugar_trans"/>
</dbReference>
<comment type="caution">
    <text evidence="2">The sequence shown here is derived from an EMBL/GenBank/DDBJ whole genome shotgun (WGS) entry which is preliminary data.</text>
</comment>
<dbReference type="PANTHER" id="PTHR22916">
    <property type="entry name" value="GLYCOSYLTRANSFERASE"/>
    <property type="match status" value="1"/>
</dbReference>
<dbReference type="GO" id="GO:0016758">
    <property type="term" value="F:hexosyltransferase activity"/>
    <property type="evidence" value="ECO:0007669"/>
    <property type="project" value="UniProtKB-ARBA"/>
</dbReference>
<evidence type="ECO:0000313" key="2">
    <source>
        <dbReference type="EMBL" id="TLS71843.1"/>
    </source>
</evidence>
<gene>
    <name evidence="2" type="ORF">FE246_05305</name>
</gene>
<dbReference type="EMBL" id="VBUF01000003">
    <property type="protein sequence ID" value="TLS71843.1"/>
    <property type="molecule type" value="Genomic_DNA"/>
</dbReference>
<organism evidence="2 3">
    <name type="scientific">Aliarcobacter thereius</name>
    <dbReference type="NCBI Taxonomy" id="544718"/>
    <lineage>
        <taxon>Bacteria</taxon>
        <taxon>Pseudomonadati</taxon>
        <taxon>Campylobacterota</taxon>
        <taxon>Epsilonproteobacteria</taxon>
        <taxon>Campylobacterales</taxon>
        <taxon>Arcobacteraceae</taxon>
        <taxon>Aliarcobacter</taxon>
    </lineage>
</organism>
<proteinExistence type="predicted"/>
<dbReference type="Gene3D" id="3.90.550.10">
    <property type="entry name" value="Spore Coat Polysaccharide Biosynthesis Protein SpsA, Chain A"/>
    <property type="match status" value="1"/>
</dbReference>
<evidence type="ECO:0000259" key="1">
    <source>
        <dbReference type="Pfam" id="PF00535"/>
    </source>
</evidence>
<protein>
    <submittedName>
        <fullName evidence="2">Glycosyltransferase</fullName>
    </submittedName>
</protein>
<evidence type="ECO:0000313" key="3">
    <source>
        <dbReference type="Proteomes" id="UP000308001"/>
    </source>
</evidence>
<name>A0A5R9GZP2_9BACT</name>
<accession>A0A5R9GZP2</accession>
<dbReference type="SUPFAM" id="SSF53448">
    <property type="entry name" value="Nucleotide-diphospho-sugar transferases"/>
    <property type="match status" value="1"/>
</dbReference>
<dbReference type="InterPro" id="IPR001173">
    <property type="entry name" value="Glyco_trans_2-like"/>
</dbReference>
<dbReference type="Proteomes" id="UP000308001">
    <property type="component" value="Unassembled WGS sequence"/>
</dbReference>
<dbReference type="PANTHER" id="PTHR22916:SF3">
    <property type="entry name" value="UDP-GLCNAC:BETAGAL BETA-1,3-N-ACETYLGLUCOSAMINYLTRANSFERASE-LIKE PROTEIN 1"/>
    <property type="match status" value="1"/>
</dbReference>